<evidence type="ECO:0000313" key="7">
    <source>
        <dbReference type="Proteomes" id="UP000679950"/>
    </source>
</evidence>
<dbReference type="Proteomes" id="UP000679950">
    <property type="component" value="Unassembled WGS sequence"/>
</dbReference>
<proteinExistence type="inferred from homology"/>
<keyword evidence="3" id="KW-0479">Metal-binding</keyword>
<dbReference type="EMBL" id="BORB01000037">
    <property type="protein sequence ID" value="GIN59173.1"/>
    <property type="molecule type" value="Genomic_DNA"/>
</dbReference>
<dbReference type="Gene3D" id="1.10.630.10">
    <property type="entry name" value="Cytochrome P450"/>
    <property type="match status" value="1"/>
</dbReference>
<keyword evidence="2" id="KW-0349">Heme</keyword>
<sequence length="422" mass="48263">MAMNNEVPQDKSLDNSLSLYQEGYHFIQNRVEKYQSDLFEARLLGKHTVCMRGEEAAKLFYNTELFQREGAIPKRIQKSLFGVGGVQALDGKEHDHRKSLFLSMMTPLEEKKLGELVLAKWEDCIEQWEQAEHIVLFEEARKVLCRTACEWAGVPLEEAIVAERADEFTSLVDAFGAIGPRHWKGRRARTKLDEWAGSLIEDVRNGNLDAKEGTPLHTIAFHKDLKGELLDTHTAAVELNNVLRPIVAIAVFITFEALALHEHLQSRTRLTTDQEREAFVQEVRRYYPFGPFLGAKVRKDFTWRECDFKKGQLVILDLYGTNHDEKQWGEADQFKPDRFLKEEPSLYNFIPQGGGDPMTGHRCPGEGITVEILKATLDFLVNKIEYDVPKQDVSFSLVKMPTLPASGFIMSHIRRKKSTLDE</sequence>
<dbReference type="InterPro" id="IPR002401">
    <property type="entry name" value="Cyt_P450_E_grp-I"/>
</dbReference>
<evidence type="ECO:0000256" key="4">
    <source>
        <dbReference type="ARBA" id="ARBA00023002"/>
    </source>
</evidence>
<keyword evidence="4" id="KW-0560">Oxidoreductase</keyword>
<dbReference type="PRINTS" id="PR00463">
    <property type="entry name" value="EP450I"/>
</dbReference>
<evidence type="ECO:0000256" key="3">
    <source>
        <dbReference type="ARBA" id="ARBA00022723"/>
    </source>
</evidence>
<dbReference type="PANTHER" id="PTHR24302:SF15">
    <property type="entry name" value="FATTY-ACID PEROXYGENASE"/>
    <property type="match status" value="1"/>
</dbReference>
<protein>
    <submittedName>
        <fullName evidence="6">Fatty-acid peroxygenase</fullName>
    </submittedName>
</protein>
<evidence type="ECO:0000256" key="1">
    <source>
        <dbReference type="ARBA" id="ARBA00010617"/>
    </source>
</evidence>
<dbReference type="SUPFAM" id="SSF48264">
    <property type="entry name" value="Cytochrome P450"/>
    <property type="match status" value="1"/>
</dbReference>
<evidence type="ECO:0000256" key="2">
    <source>
        <dbReference type="ARBA" id="ARBA00022617"/>
    </source>
</evidence>
<gene>
    <name evidence="6" type="primary">cypC</name>
    <name evidence="6" type="ORF">J8TS2_34920</name>
</gene>
<accession>A0ABQ4KP24</accession>
<reference evidence="6 7" key="1">
    <citation type="submission" date="2021-03" db="EMBL/GenBank/DDBJ databases">
        <title>Antimicrobial resistance genes in bacteria isolated from Japanese honey, and their potential for conferring macrolide and lincosamide resistance in the American foulbrood pathogen Paenibacillus larvae.</title>
        <authorList>
            <person name="Okamoto M."/>
            <person name="Kumagai M."/>
            <person name="Kanamori H."/>
            <person name="Takamatsu D."/>
        </authorList>
    </citation>
    <scope>NUCLEOTIDE SEQUENCE [LARGE SCALE GENOMIC DNA]</scope>
    <source>
        <strain evidence="6 7">J8TS2</strain>
    </source>
</reference>
<name>A0ABQ4KP24_9BACI</name>
<comment type="caution">
    <text evidence="6">The sequence shown here is derived from an EMBL/GenBank/DDBJ whole genome shotgun (WGS) entry which is preliminary data.</text>
</comment>
<evidence type="ECO:0000313" key="6">
    <source>
        <dbReference type="EMBL" id="GIN59173.1"/>
    </source>
</evidence>
<dbReference type="CDD" id="cd11067">
    <property type="entry name" value="CYP152"/>
    <property type="match status" value="1"/>
</dbReference>
<dbReference type="InterPro" id="IPR050705">
    <property type="entry name" value="Cytochrome_P450_3A"/>
</dbReference>
<dbReference type="Pfam" id="PF00067">
    <property type="entry name" value="p450"/>
    <property type="match status" value="1"/>
</dbReference>
<keyword evidence="5" id="KW-0408">Iron</keyword>
<dbReference type="InterPro" id="IPR036396">
    <property type="entry name" value="Cyt_P450_sf"/>
</dbReference>
<comment type="similarity">
    <text evidence="1">Belongs to the cytochrome P450 family.</text>
</comment>
<evidence type="ECO:0000256" key="5">
    <source>
        <dbReference type="ARBA" id="ARBA00023004"/>
    </source>
</evidence>
<organism evidence="6 7">
    <name type="scientific">Lederbergia ruris</name>
    <dbReference type="NCBI Taxonomy" id="217495"/>
    <lineage>
        <taxon>Bacteria</taxon>
        <taxon>Bacillati</taxon>
        <taxon>Bacillota</taxon>
        <taxon>Bacilli</taxon>
        <taxon>Bacillales</taxon>
        <taxon>Bacillaceae</taxon>
        <taxon>Lederbergia</taxon>
    </lineage>
</organism>
<dbReference type="PANTHER" id="PTHR24302">
    <property type="entry name" value="CYTOCHROME P450 FAMILY 3"/>
    <property type="match status" value="1"/>
</dbReference>
<dbReference type="InterPro" id="IPR001128">
    <property type="entry name" value="Cyt_P450"/>
</dbReference>
<keyword evidence="7" id="KW-1185">Reference proteome</keyword>